<name>A0A0M8M777_9FLAO</name>
<evidence type="ECO:0000313" key="2">
    <source>
        <dbReference type="EMBL" id="KOS04803.1"/>
    </source>
</evidence>
<keyword evidence="1" id="KW-0812">Transmembrane</keyword>
<gene>
    <name evidence="2" type="ORF">AM493_01150</name>
</gene>
<sequence>MHNTIIILVILIVVGFQAYVAYTAWKKIDFYQGIIPQPENFQTIKVYIPESQVKNIDINYVLNNPDKFGPPAVFALSETITEPEIINEPAIAIVTTETNQTGHEEYVWVAKDNEEKKIKYTLLQSHEQAGWNRI</sequence>
<dbReference type="Proteomes" id="UP000037755">
    <property type="component" value="Unassembled WGS sequence"/>
</dbReference>
<comment type="caution">
    <text evidence="2">The sequence shown here is derived from an EMBL/GenBank/DDBJ whole genome shotgun (WGS) entry which is preliminary data.</text>
</comment>
<feature type="transmembrane region" description="Helical" evidence="1">
    <location>
        <begin position="6"/>
        <end position="25"/>
    </location>
</feature>
<dbReference type="RefSeq" id="WP_054405845.1">
    <property type="nucleotide sequence ID" value="NZ_FOYA01000004.1"/>
</dbReference>
<keyword evidence="3" id="KW-1185">Reference proteome</keyword>
<dbReference type="STRING" id="1202724.AM493_01150"/>
<dbReference type="PATRIC" id="fig|1202724.3.peg.230"/>
<dbReference type="AlphaFoldDB" id="A0A0M8M777"/>
<dbReference type="EMBL" id="LIYD01000005">
    <property type="protein sequence ID" value="KOS04803.1"/>
    <property type="molecule type" value="Genomic_DNA"/>
</dbReference>
<protein>
    <submittedName>
        <fullName evidence="2">Uncharacterized protein</fullName>
    </submittedName>
</protein>
<reference evidence="2 3" key="1">
    <citation type="submission" date="2015-08" db="EMBL/GenBank/DDBJ databases">
        <title>Whole genome sequence of Flavobacterium akiainvivens IK-1T, from decaying Wikstroemia oahuensis, an endemic Hawaiian shrub.</title>
        <authorList>
            <person name="Wan X."/>
            <person name="Hou S."/>
            <person name="Saito J."/>
            <person name="Donachie S."/>
        </authorList>
    </citation>
    <scope>NUCLEOTIDE SEQUENCE [LARGE SCALE GENOMIC DNA]</scope>
    <source>
        <strain evidence="2 3">IK-1</strain>
    </source>
</reference>
<accession>A0A0M8M777</accession>
<keyword evidence="1" id="KW-1133">Transmembrane helix</keyword>
<evidence type="ECO:0000313" key="3">
    <source>
        <dbReference type="Proteomes" id="UP000037755"/>
    </source>
</evidence>
<evidence type="ECO:0000256" key="1">
    <source>
        <dbReference type="SAM" id="Phobius"/>
    </source>
</evidence>
<keyword evidence="1" id="KW-0472">Membrane</keyword>
<organism evidence="2 3">
    <name type="scientific">Flavobacterium akiainvivens</name>
    <dbReference type="NCBI Taxonomy" id="1202724"/>
    <lineage>
        <taxon>Bacteria</taxon>
        <taxon>Pseudomonadati</taxon>
        <taxon>Bacteroidota</taxon>
        <taxon>Flavobacteriia</taxon>
        <taxon>Flavobacteriales</taxon>
        <taxon>Flavobacteriaceae</taxon>
        <taxon>Flavobacterium</taxon>
    </lineage>
</organism>
<proteinExistence type="predicted"/>